<feature type="transmembrane region" description="Helical" evidence="6">
    <location>
        <begin position="328"/>
        <end position="347"/>
    </location>
</feature>
<reference evidence="7 8" key="1">
    <citation type="submission" date="2018-05" db="EMBL/GenBank/DDBJ databases">
        <title>Complete Genome Sequences of Extremely Thermoacidophilic, Metal-Mobilizing Type-Strain Members of the Archaeal Family Sulfolobaceae: Acidianus brierleyi DSM-1651T, Acidianus sulfidivorans DSM-18786T, Metallosphaera hakonensis DSM-7519T, and Metallosphaera prunae DSM-10039T.</title>
        <authorList>
            <person name="Counts J.A."/>
            <person name="Kelly R.M."/>
        </authorList>
    </citation>
    <scope>NUCLEOTIDE SEQUENCE [LARGE SCALE GENOMIC DNA]</scope>
    <source>
        <strain evidence="7 8">DSM 1651</strain>
    </source>
</reference>
<evidence type="ECO:0000256" key="2">
    <source>
        <dbReference type="ARBA" id="ARBA00022475"/>
    </source>
</evidence>
<keyword evidence="5 6" id="KW-0472">Membrane</keyword>
<comment type="subcellular location">
    <subcellularLocation>
        <location evidence="1">Cell membrane</location>
        <topology evidence="1">Multi-pass membrane protein</topology>
    </subcellularLocation>
</comment>
<evidence type="ECO:0000256" key="5">
    <source>
        <dbReference type="ARBA" id="ARBA00023136"/>
    </source>
</evidence>
<protein>
    <submittedName>
        <fullName evidence="7">Amino acid permease</fullName>
    </submittedName>
</protein>
<evidence type="ECO:0000256" key="6">
    <source>
        <dbReference type="SAM" id="Phobius"/>
    </source>
</evidence>
<evidence type="ECO:0000256" key="3">
    <source>
        <dbReference type="ARBA" id="ARBA00022692"/>
    </source>
</evidence>
<feature type="transmembrane region" description="Helical" evidence="6">
    <location>
        <begin position="148"/>
        <end position="167"/>
    </location>
</feature>
<feature type="transmembrane region" description="Helical" evidence="6">
    <location>
        <begin position="368"/>
        <end position="389"/>
    </location>
</feature>
<keyword evidence="2" id="KW-1003">Cell membrane</keyword>
<dbReference type="Gene3D" id="1.20.1740.10">
    <property type="entry name" value="Amino acid/polyamine transporter I"/>
    <property type="match status" value="1"/>
</dbReference>
<feature type="transmembrane region" description="Helical" evidence="6">
    <location>
        <begin position="21"/>
        <end position="45"/>
    </location>
</feature>
<evidence type="ECO:0000256" key="4">
    <source>
        <dbReference type="ARBA" id="ARBA00022989"/>
    </source>
</evidence>
<keyword evidence="4 6" id="KW-1133">Transmembrane helix</keyword>
<dbReference type="GO" id="GO:0005886">
    <property type="term" value="C:plasma membrane"/>
    <property type="evidence" value="ECO:0007669"/>
    <property type="project" value="UniProtKB-SubCell"/>
</dbReference>
<feature type="transmembrane region" description="Helical" evidence="6">
    <location>
        <begin position="173"/>
        <end position="199"/>
    </location>
</feature>
<feature type="transmembrane region" description="Helical" evidence="6">
    <location>
        <begin position="83"/>
        <end position="102"/>
    </location>
</feature>
<gene>
    <name evidence="7" type="ORF">DFR85_03135</name>
</gene>
<feature type="transmembrane region" description="Helical" evidence="6">
    <location>
        <begin position="51"/>
        <end position="71"/>
    </location>
</feature>
<evidence type="ECO:0000313" key="8">
    <source>
        <dbReference type="Proteomes" id="UP000248044"/>
    </source>
</evidence>
<dbReference type="EMBL" id="CP029289">
    <property type="protein sequence ID" value="AWR93756.1"/>
    <property type="molecule type" value="Genomic_DNA"/>
</dbReference>
<dbReference type="KEGG" id="abri:DFR85_03135"/>
<dbReference type="AlphaFoldDB" id="A0A2U9ICK9"/>
<dbReference type="GeneID" id="36831117"/>
<dbReference type="Proteomes" id="UP000248044">
    <property type="component" value="Chromosome"/>
</dbReference>
<dbReference type="OrthoDB" id="43026at2157"/>
<dbReference type="GO" id="GO:0022857">
    <property type="term" value="F:transmembrane transporter activity"/>
    <property type="evidence" value="ECO:0007669"/>
    <property type="project" value="InterPro"/>
</dbReference>
<accession>A0A2U9ICK9</accession>
<dbReference type="PANTHER" id="PTHR42770">
    <property type="entry name" value="AMINO ACID TRANSPORTER-RELATED"/>
    <property type="match status" value="1"/>
</dbReference>
<feature type="transmembrane region" description="Helical" evidence="6">
    <location>
        <begin position="220"/>
        <end position="245"/>
    </location>
</feature>
<feature type="transmembrane region" description="Helical" evidence="6">
    <location>
        <begin position="460"/>
        <end position="478"/>
    </location>
</feature>
<name>A0A2U9ICK9_9CREN</name>
<dbReference type="Pfam" id="PF13520">
    <property type="entry name" value="AA_permease_2"/>
    <property type="match status" value="1"/>
</dbReference>
<feature type="transmembrane region" description="Helical" evidence="6">
    <location>
        <begin position="265"/>
        <end position="289"/>
    </location>
</feature>
<keyword evidence="8" id="KW-1185">Reference proteome</keyword>
<feature type="transmembrane region" description="Helical" evidence="6">
    <location>
        <begin position="108"/>
        <end position="128"/>
    </location>
</feature>
<dbReference type="PIRSF" id="PIRSF006060">
    <property type="entry name" value="AA_transporter"/>
    <property type="match status" value="1"/>
</dbReference>
<proteinExistence type="predicted"/>
<dbReference type="InterPro" id="IPR050367">
    <property type="entry name" value="APC_superfamily"/>
</dbReference>
<keyword evidence="3 6" id="KW-0812">Transmembrane</keyword>
<dbReference type="PANTHER" id="PTHR42770:SF7">
    <property type="entry name" value="MEMBRANE PROTEIN"/>
    <property type="match status" value="1"/>
</dbReference>
<feature type="transmembrane region" description="Helical" evidence="6">
    <location>
        <begin position="395"/>
        <end position="416"/>
    </location>
</feature>
<dbReference type="RefSeq" id="WP_110269640.1">
    <property type="nucleotide sequence ID" value="NZ_CP029289.2"/>
</dbReference>
<feature type="transmembrane region" description="Helical" evidence="6">
    <location>
        <begin position="423"/>
        <end position="440"/>
    </location>
</feature>
<evidence type="ECO:0000313" key="7">
    <source>
        <dbReference type="EMBL" id="AWR93756.1"/>
    </source>
</evidence>
<dbReference type="InterPro" id="IPR002293">
    <property type="entry name" value="AA/rel_permease1"/>
</dbReference>
<evidence type="ECO:0000256" key="1">
    <source>
        <dbReference type="ARBA" id="ARBA00004651"/>
    </source>
</evidence>
<organism evidence="7 8">
    <name type="scientific">Acidianus brierleyi</name>
    <dbReference type="NCBI Taxonomy" id="41673"/>
    <lineage>
        <taxon>Archaea</taxon>
        <taxon>Thermoproteota</taxon>
        <taxon>Thermoprotei</taxon>
        <taxon>Sulfolobales</taxon>
        <taxon>Sulfolobaceae</taxon>
        <taxon>Acidianus</taxon>
    </lineage>
</organism>
<sequence length="500" mass="54105">MSGRSLFVRESSGLRKEVSSLDAIMLNLGNMSAGVALFTGISPYISQGGVIWIASIIGLLLTLPQAYMYTALASKIPRTGGDYIWISRILNGPLGVVMAFALMLESTAFFALVAYFFSSAVGTVISTIGSLDGISSLVSLSSTLSAPIYSYLLGAVLFGVIIAFNIFKAKWGYALVSISGIIALLTTLIAMSVIALNLGDFSTAIKPFLTSQGITPPPHYSIAPFNLGATFAILPLLAIFTYPWMQAVPAVASELKKTKYVAYGIFGPLLITGFLVTIGFLLLYMAGGYSFTTYEFIKNGFVYTFWTVAMGLTTNYILQWIIGIGLMIWEFSILAYGVVVFARYIFAMAFDRVFPEIFTRLNKQGSPVFTHLFDLALTLGLLVLPVISISGATALYGAIVIGMVYFFIVSIAGIMYGIKEHKILVPVSIFSAGYFIFLTYEAVSNPTFSFVQSNGVPNPVTLGFVIGSFVIGGVIYGISRYINKRKGINIDLVYKEIPPD</sequence>